<feature type="compositionally biased region" description="Polar residues" evidence="3">
    <location>
        <begin position="197"/>
        <end position="209"/>
    </location>
</feature>
<dbReference type="SMART" id="SM00297">
    <property type="entry name" value="BROMO"/>
    <property type="match status" value="1"/>
</dbReference>
<dbReference type="Proteomes" id="UP000887458">
    <property type="component" value="Unassembled WGS sequence"/>
</dbReference>
<gene>
    <name evidence="5" type="primary">BRD7_2</name>
    <name evidence="5" type="ORF">DERP_008301</name>
</gene>
<keyword evidence="1 2" id="KW-0103">Bromodomain</keyword>
<evidence type="ECO:0000313" key="6">
    <source>
        <dbReference type="Proteomes" id="UP000887458"/>
    </source>
</evidence>
<dbReference type="PANTHER" id="PTHR22881:SF27">
    <property type="entry name" value="BROMODOMAIN CONTAINING 7_9"/>
    <property type="match status" value="1"/>
</dbReference>
<accession>A0ABQ8J6Q4</accession>
<organism evidence="5 6">
    <name type="scientific">Dermatophagoides pteronyssinus</name>
    <name type="common">European house dust mite</name>
    <dbReference type="NCBI Taxonomy" id="6956"/>
    <lineage>
        <taxon>Eukaryota</taxon>
        <taxon>Metazoa</taxon>
        <taxon>Ecdysozoa</taxon>
        <taxon>Arthropoda</taxon>
        <taxon>Chelicerata</taxon>
        <taxon>Arachnida</taxon>
        <taxon>Acari</taxon>
        <taxon>Acariformes</taxon>
        <taxon>Sarcoptiformes</taxon>
        <taxon>Astigmata</taxon>
        <taxon>Psoroptidia</taxon>
        <taxon>Analgoidea</taxon>
        <taxon>Pyroglyphidae</taxon>
        <taxon>Dermatophagoidinae</taxon>
        <taxon>Dermatophagoides</taxon>
    </lineage>
</organism>
<evidence type="ECO:0000256" key="3">
    <source>
        <dbReference type="SAM" id="MobiDB-lite"/>
    </source>
</evidence>
<dbReference type="Gene3D" id="1.20.920.10">
    <property type="entry name" value="Bromodomain-like"/>
    <property type="match status" value="1"/>
</dbReference>
<dbReference type="InterPro" id="IPR001487">
    <property type="entry name" value="Bromodomain"/>
</dbReference>
<evidence type="ECO:0000259" key="4">
    <source>
        <dbReference type="PROSITE" id="PS50014"/>
    </source>
</evidence>
<feature type="region of interest" description="Disordered" evidence="3">
    <location>
        <begin position="187"/>
        <end position="211"/>
    </location>
</feature>
<dbReference type="EMBL" id="NJHN03000067">
    <property type="protein sequence ID" value="KAH9418045.1"/>
    <property type="molecule type" value="Genomic_DNA"/>
</dbReference>
<sequence>MIINSQSKVDSFLGSNIDDSINNIQQQDNSIVKNDLFVIDDRDQQELLSIDEQKSISRLSTDSIDESSTTTTTDSMMITTGTTFVSSKEQFDNLNTENIQISQNLNQNDQNNIVKTFDTTTINTFDSNNPIKSRNALRLKLSKSNKSSNQYKIPKIEPNEPTISTISSEQSSIELSKQPIIAMKNLNSSTPTTTTTKIESNQKSSTIVSNKKEEKSSLKQLLLSLWKQLQRKDPNNFFAQPVSDSIAPGYSTIITQPMDLSTIKTKIIDEYRTLGDFKSDVKLMCDNAMKYNRPETIYYKTANKLWHYTKNKLFKKDSVLDYTKKYPRLTPLELSLMPSNQVMMSKFTTSFNRSMFQSNTTSSSSSSSFIGLHDSNHLAVTGQSKCSSTTSSNRLRNKNLNEKLFDGLTATELIESVQQTARQARERLQSSRRGPTYLSYLKQCDDQNLVLCSIDDQKSEPRILRPFNLDFIYQPNESGRIDVNVLTSSTTTTSTTSTINTNSLNLSHTKLLNQQVINNNNNTMTTIATTTNESSSSSDIIDNNNDLIKDENDQSNTVVDHSTNNNNSDNQNSNNNDDEKDEKNENSLENNSIVDKSNDNKIEEKERLLKELIEELKPCYGCEEFGLDYALSIAKFARNSEYTFSLVTSLLSVLTDNKHRQIANKFHKLMQEQFDVFQSTTSI</sequence>
<feature type="domain" description="Bromo" evidence="4">
    <location>
        <begin position="230"/>
        <end position="299"/>
    </location>
</feature>
<reference evidence="5 6" key="1">
    <citation type="journal article" date="2018" name="J. Allergy Clin. Immunol.">
        <title>High-quality assembly of Dermatophagoides pteronyssinus genome and transcriptome reveals a wide range of novel allergens.</title>
        <authorList>
            <person name="Liu X.Y."/>
            <person name="Yang K.Y."/>
            <person name="Wang M.Q."/>
            <person name="Kwok J.S."/>
            <person name="Zeng X."/>
            <person name="Yang Z."/>
            <person name="Xiao X.J."/>
            <person name="Lau C.P."/>
            <person name="Li Y."/>
            <person name="Huang Z.M."/>
            <person name="Ba J.G."/>
            <person name="Yim A.K."/>
            <person name="Ouyang C.Y."/>
            <person name="Ngai S.M."/>
            <person name="Chan T.F."/>
            <person name="Leung E.L."/>
            <person name="Liu L."/>
            <person name="Liu Z.G."/>
            <person name="Tsui S.K."/>
        </authorList>
    </citation>
    <scope>NUCLEOTIDE SEQUENCE [LARGE SCALE GENOMIC DNA]</scope>
    <source>
        <strain evidence="5">Derp</strain>
    </source>
</reference>
<evidence type="ECO:0000256" key="2">
    <source>
        <dbReference type="PROSITE-ProRule" id="PRU00035"/>
    </source>
</evidence>
<dbReference type="SUPFAM" id="SSF47370">
    <property type="entry name" value="Bromodomain"/>
    <property type="match status" value="1"/>
</dbReference>
<name>A0ABQ8J6Q4_DERPT</name>
<dbReference type="PROSITE" id="PS50014">
    <property type="entry name" value="BROMODOMAIN_2"/>
    <property type="match status" value="1"/>
</dbReference>
<dbReference type="InterPro" id="IPR036427">
    <property type="entry name" value="Bromodomain-like_sf"/>
</dbReference>
<dbReference type="InterPro" id="IPR051831">
    <property type="entry name" value="Bromodomain_contain_prot"/>
</dbReference>
<feature type="region of interest" description="Disordered" evidence="3">
    <location>
        <begin position="530"/>
        <end position="598"/>
    </location>
</feature>
<reference evidence="5 6" key="2">
    <citation type="journal article" date="2022" name="Mol. Biol. Evol.">
        <title>Comparative Genomics Reveals Insights into the Divergent Evolution of Astigmatic Mites and Household Pest Adaptations.</title>
        <authorList>
            <person name="Xiong Q."/>
            <person name="Wan A.T."/>
            <person name="Liu X."/>
            <person name="Fung C.S."/>
            <person name="Xiao X."/>
            <person name="Malainual N."/>
            <person name="Hou J."/>
            <person name="Wang L."/>
            <person name="Wang M."/>
            <person name="Yang K.Y."/>
            <person name="Cui Y."/>
            <person name="Leung E.L."/>
            <person name="Nong W."/>
            <person name="Shin S.K."/>
            <person name="Au S.W."/>
            <person name="Jeong K.Y."/>
            <person name="Chew F.T."/>
            <person name="Hui J.H."/>
            <person name="Leung T.F."/>
            <person name="Tungtrongchitr A."/>
            <person name="Zhong N."/>
            <person name="Liu Z."/>
            <person name="Tsui S.K."/>
        </authorList>
    </citation>
    <scope>NUCLEOTIDE SEQUENCE [LARGE SCALE GENOMIC DNA]</scope>
    <source>
        <strain evidence="5">Derp</strain>
    </source>
</reference>
<comment type="caution">
    <text evidence="5">The sequence shown here is derived from an EMBL/GenBank/DDBJ whole genome shotgun (WGS) entry which is preliminary data.</text>
</comment>
<feature type="compositionally biased region" description="Low complexity" evidence="3">
    <location>
        <begin position="530"/>
        <end position="546"/>
    </location>
</feature>
<dbReference type="Pfam" id="PF00439">
    <property type="entry name" value="Bromodomain"/>
    <property type="match status" value="1"/>
</dbReference>
<feature type="compositionally biased region" description="Low complexity" evidence="3">
    <location>
        <begin position="564"/>
        <end position="575"/>
    </location>
</feature>
<protein>
    <submittedName>
        <fullName evidence="5">Bromodomain containing protein 7</fullName>
    </submittedName>
</protein>
<dbReference type="PRINTS" id="PR00503">
    <property type="entry name" value="BROMODOMAIN"/>
</dbReference>
<feature type="compositionally biased region" description="Polar residues" evidence="3">
    <location>
        <begin position="554"/>
        <end position="563"/>
    </location>
</feature>
<evidence type="ECO:0000256" key="1">
    <source>
        <dbReference type="ARBA" id="ARBA00023117"/>
    </source>
</evidence>
<keyword evidence="6" id="KW-1185">Reference proteome</keyword>
<proteinExistence type="predicted"/>
<dbReference type="PANTHER" id="PTHR22881">
    <property type="entry name" value="BROMODOMAIN CONTAINING PROTEIN"/>
    <property type="match status" value="1"/>
</dbReference>
<evidence type="ECO:0000313" key="5">
    <source>
        <dbReference type="EMBL" id="KAH9418045.1"/>
    </source>
</evidence>